<feature type="region of interest" description="Disordered" evidence="1">
    <location>
        <begin position="392"/>
        <end position="425"/>
    </location>
</feature>
<evidence type="ECO:0000313" key="3">
    <source>
        <dbReference type="EMBL" id="KDQ56283.1"/>
    </source>
</evidence>
<feature type="compositionally biased region" description="Gly residues" evidence="1">
    <location>
        <begin position="140"/>
        <end position="151"/>
    </location>
</feature>
<dbReference type="InterPro" id="IPR049203">
    <property type="entry name" value="DUF6818"/>
</dbReference>
<feature type="region of interest" description="Disordered" evidence="1">
    <location>
        <begin position="15"/>
        <end position="154"/>
    </location>
</feature>
<organism evidence="3 4">
    <name type="scientific">Jaapia argillacea MUCL 33604</name>
    <dbReference type="NCBI Taxonomy" id="933084"/>
    <lineage>
        <taxon>Eukaryota</taxon>
        <taxon>Fungi</taxon>
        <taxon>Dikarya</taxon>
        <taxon>Basidiomycota</taxon>
        <taxon>Agaricomycotina</taxon>
        <taxon>Agaricomycetes</taxon>
        <taxon>Agaricomycetidae</taxon>
        <taxon>Jaapiales</taxon>
        <taxon>Jaapiaceae</taxon>
        <taxon>Jaapia</taxon>
    </lineage>
</organism>
<feature type="compositionally biased region" description="Basic and acidic residues" evidence="1">
    <location>
        <begin position="264"/>
        <end position="277"/>
    </location>
</feature>
<dbReference type="EMBL" id="KL197722">
    <property type="protein sequence ID" value="KDQ56283.1"/>
    <property type="molecule type" value="Genomic_DNA"/>
</dbReference>
<proteinExistence type="predicted"/>
<feature type="compositionally biased region" description="Low complexity" evidence="1">
    <location>
        <begin position="65"/>
        <end position="74"/>
    </location>
</feature>
<accession>A0A067PNA5</accession>
<feature type="compositionally biased region" description="Pro residues" evidence="1">
    <location>
        <begin position="34"/>
        <end position="46"/>
    </location>
</feature>
<dbReference type="InParanoid" id="A0A067PNA5"/>
<dbReference type="OrthoDB" id="99432at2759"/>
<feature type="compositionally biased region" description="Polar residues" evidence="1">
    <location>
        <begin position="55"/>
        <end position="64"/>
    </location>
</feature>
<dbReference type="PANTHER" id="PTHR34409">
    <property type="entry name" value="SET DOMAIN-CONTAINING PROTEIN"/>
    <property type="match status" value="1"/>
</dbReference>
<evidence type="ECO:0000256" key="1">
    <source>
        <dbReference type="SAM" id="MobiDB-lite"/>
    </source>
</evidence>
<name>A0A067PNA5_9AGAM</name>
<dbReference type="HOGENOM" id="CLU_608408_0_0_1"/>
<feature type="region of interest" description="Disordered" evidence="1">
    <location>
        <begin position="259"/>
        <end position="283"/>
    </location>
</feature>
<dbReference type="Proteomes" id="UP000027265">
    <property type="component" value="Unassembled WGS sequence"/>
</dbReference>
<feature type="domain" description="DUF6818" evidence="2">
    <location>
        <begin position="182"/>
        <end position="252"/>
    </location>
</feature>
<evidence type="ECO:0000313" key="4">
    <source>
        <dbReference type="Proteomes" id="UP000027265"/>
    </source>
</evidence>
<dbReference type="Pfam" id="PF20681">
    <property type="entry name" value="DUF6818"/>
    <property type="match status" value="1"/>
</dbReference>
<gene>
    <name evidence="3" type="ORF">JAAARDRAFT_48208</name>
</gene>
<keyword evidence="4" id="KW-1185">Reference proteome</keyword>
<protein>
    <recommendedName>
        <fullName evidence="2">DUF6818 domain-containing protein</fullName>
    </recommendedName>
</protein>
<sequence>MGAFADFRFPVFMRNPQDRLPPIQSAFSPSNLPRLPPPNVPPPYPLHPDDPQPSQLKSRNLTSRLPNPRLSNSHPPNPPLLNPTSDAESNELPDSILSPKLKPAPLKNKKRAAPKPPNAATKGKKPKIIKGPPAKVTAESGGGNVTTGGRGGQKKGVVGCSVAEINQLLDIVTHFLPTCAIAWGWVAKEYSKFATDEGYPTRELKQLRAKFDSIVKTKKPTGDAEVPEYVTRAWSLDEQISDKAAMMEIDDADIIDISSDEEDTGKGHPDRPTEDPHSGLSKGKMPATTLVKSYIANPPPPPPPTTKRSHSGVAAEALSVLTTSLDPEAFRAARMSHSLHMVLAIVIQAHRLLTHGIRHLLHVALGIHHLPPIALEVAATIVNIPSLQQPSMIDPIPDGPSRTPLKKRQPLADSNIQPVTKSPIPTSIPSSGLDVLANAVLGASRAPLDP</sequence>
<evidence type="ECO:0000259" key="2">
    <source>
        <dbReference type="Pfam" id="PF20681"/>
    </source>
</evidence>
<dbReference type="PANTHER" id="PTHR34409:SF1">
    <property type="entry name" value="MYB-LIKE DOMAIN-CONTAINING PROTEIN"/>
    <property type="match status" value="1"/>
</dbReference>
<reference evidence="4" key="1">
    <citation type="journal article" date="2014" name="Proc. Natl. Acad. Sci. U.S.A.">
        <title>Extensive sampling of basidiomycete genomes demonstrates inadequacy of the white-rot/brown-rot paradigm for wood decay fungi.</title>
        <authorList>
            <person name="Riley R."/>
            <person name="Salamov A.A."/>
            <person name="Brown D.W."/>
            <person name="Nagy L.G."/>
            <person name="Floudas D."/>
            <person name="Held B.W."/>
            <person name="Levasseur A."/>
            <person name="Lombard V."/>
            <person name="Morin E."/>
            <person name="Otillar R."/>
            <person name="Lindquist E.A."/>
            <person name="Sun H."/>
            <person name="LaButti K.M."/>
            <person name="Schmutz J."/>
            <person name="Jabbour D."/>
            <person name="Luo H."/>
            <person name="Baker S.E."/>
            <person name="Pisabarro A.G."/>
            <person name="Walton J.D."/>
            <person name="Blanchette R.A."/>
            <person name="Henrissat B."/>
            <person name="Martin F."/>
            <person name="Cullen D."/>
            <person name="Hibbett D.S."/>
            <person name="Grigoriev I.V."/>
        </authorList>
    </citation>
    <scope>NUCLEOTIDE SEQUENCE [LARGE SCALE GENOMIC DNA]</scope>
    <source>
        <strain evidence="4">MUCL 33604</strain>
    </source>
</reference>
<dbReference type="STRING" id="933084.A0A067PNA5"/>
<dbReference type="AlphaFoldDB" id="A0A067PNA5"/>